<name>A0A8R7UX27_TRIUA</name>
<dbReference type="Proteomes" id="UP000015106">
    <property type="component" value="Chromosome 6"/>
</dbReference>
<reference evidence="2" key="3">
    <citation type="submission" date="2022-06" db="UniProtKB">
        <authorList>
            <consortium name="EnsemblPlants"/>
        </authorList>
    </citation>
    <scope>IDENTIFICATION</scope>
</reference>
<proteinExistence type="predicted"/>
<reference evidence="2" key="2">
    <citation type="submission" date="2018-03" db="EMBL/GenBank/DDBJ databases">
        <title>The Triticum urartu genome reveals the dynamic nature of wheat genome evolution.</title>
        <authorList>
            <person name="Ling H."/>
            <person name="Ma B."/>
            <person name="Shi X."/>
            <person name="Liu H."/>
            <person name="Dong L."/>
            <person name="Sun H."/>
            <person name="Cao Y."/>
            <person name="Gao Q."/>
            <person name="Zheng S."/>
            <person name="Li Y."/>
            <person name="Yu Y."/>
            <person name="Du H."/>
            <person name="Qi M."/>
            <person name="Li Y."/>
            <person name="Yu H."/>
            <person name="Cui Y."/>
            <person name="Wang N."/>
            <person name="Chen C."/>
            <person name="Wu H."/>
            <person name="Zhao Y."/>
            <person name="Zhang J."/>
            <person name="Li Y."/>
            <person name="Zhou W."/>
            <person name="Zhang B."/>
            <person name="Hu W."/>
            <person name="Eijk M."/>
            <person name="Tang J."/>
            <person name="Witsenboer H."/>
            <person name="Zhao S."/>
            <person name="Li Z."/>
            <person name="Zhang A."/>
            <person name="Wang D."/>
            <person name="Liang C."/>
        </authorList>
    </citation>
    <scope>NUCLEOTIDE SEQUENCE [LARGE SCALE GENOMIC DNA]</scope>
    <source>
        <strain evidence="2">cv. G1812</strain>
    </source>
</reference>
<evidence type="ECO:0000256" key="1">
    <source>
        <dbReference type="SAM" id="MobiDB-lite"/>
    </source>
</evidence>
<feature type="region of interest" description="Disordered" evidence="1">
    <location>
        <begin position="1"/>
        <end position="71"/>
    </location>
</feature>
<accession>A0A8R7UX27</accession>
<evidence type="ECO:0000313" key="2">
    <source>
        <dbReference type="EnsemblPlants" id="TuG1812G0600002584.01.T01.cds422902"/>
    </source>
</evidence>
<keyword evidence="3" id="KW-1185">Reference proteome</keyword>
<protein>
    <submittedName>
        <fullName evidence="2">Uncharacterized protein</fullName>
    </submittedName>
</protein>
<dbReference type="EnsemblPlants" id="TuG1812G0600002584.01.T01">
    <property type="protein sequence ID" value="TuG1812G0600002584.01.T01.cds422902"/>
    <property type="gene ID" value="TuG1812G0600002584.01"/>
</dbReference>
<feature type="compositionally biased region" description="Basic residues" evidence="1">
    <location>
        <begin position="1"/>
        <end position="11"/>
    </location>
</feature>
<evidence type="ECO:0000313" key="3">
    <source>
        <dbReference type="Proteomes" id="UP000015106"/>
    </source>
</evidence>
<dbReference type="Gramene" id="TuG1812G0600002584.01.T01">
    <property type="protein sequence ID" value="TuG1812G0600002584.01.T01.cds422902"/>
    <property type="gene ID" value="TuG1812G0600002584.01"/>
</dbReference>
<organism evidence="2 3">
    <name type="scientific">Triticum urartu</name>
    <name type="common">Red wild einkorn</name>
    <name type="synonym">Crithodium urartu</name>
    <dbReference type="NCBI Taxonomy" id="4572"/>
    <lineage>
        <taxon>Eukaryota</taxon>
        <taxon>Viridiplantae</taxon>
        <taxon>Streptophyta</taxon>
        <taxon>Embryophyta</taxon>
        <taxon>Tracheophyta</taxon>
        <taxon>Spermatophyta</taxon>
        <taxon>Magnoliopsida</taxon>
        <taxon>Liliopsida</taxon>
        <taxon>Poales</taxon>
        <taxon>Poaceae</taxon>
        <taxon>BOP clade</taxon>
        <taxon>Pooideae</taxon>
        <taxon>Triticodae</taxon>
        <taxon>Triticeae</taxon>
        <taxon>Triticinae</taxon>
        <taxon>Triticum</taxon>
    </lineage>
</organism>
<dbReference type="AlphaFoldDB" id="A0A8R7UX27"/>
<sequence>MRRIRPTRPARHTGPPTPPEIPPAVQPQHLLVHRHRHVARDQRGRPDEERQEEKEHTRRSRHFLMDGGNGGLYGTEVAIDGQIWLASKMVHGAVVELGVLVTAWWRQARKD</sequence>
<feature type="compositionally biased region" description="Basic and acidic residues" evidence="1">
    <location>
        <begin position="39"/>
        <end position="56"/>
    </location>
</feature>
<feature type="compositionally biased region" description="Pro residues" evidence="1">
    <location>
        <begin position="15"/>
        <end position="25"/>
    </location>
</feature>
<reference evidence="3" key="1">
    <citation type="journal article" date="2013" name="Nature">
        <title>Draft genome of the wheat A-genome progenitor Triticum urartu.</title>
        <authorList>
            <person name="Ling H.Q."/>
            <person name="Zhao S."/>
            <person name="Liu D."/>
            <person name="Wang J."/>
            <person name="Sun H."/>
            <person name="Zhang C."/>
            <person name="Fan H."/>
            <person name="Li D."/>
            <person name="Dong L."/>
            <person name="Tao Y."/>
            <person name="Gao C."/>
            <person name="Wu H."/>
            <person name="Li Y."/>
            <person name="Cui Y."/>
            <person name="Guo X."/>
            <person name="Zheng S."/>
            <person name="Wang B."/>
            <person name="Yu K."/>
            <person name="Liang Q."/>
            <person name="Yang W."/>
            <person name="Lou X."/>
            <person name="Chen J."/>
            <person name="Feng M."/>
            <person name="Jian J."/>
            <person name="Zhang X."/>
            <person name="Luo G."/>
            <person name="Jiang Y."/>
            <person name="Liu J."/>
            <person name="Wang Z."/>
            <person name="Sha Y."/>
            <person name="Zhang B."/>
            <person name="Wu H."/>
            <person name="Tang D."/>
            <person name="Shen Q."/>
            <person name="Xue P."/>
            <person name="Zou S."/>
            <person name="Wang X."/>
            <person name="Liu X."/>
            <person name="Wang F."/>
            <person name="Yang Y."/>
            <person name="An X."/>
            <person name="Dong Z."/>
            <person name="Zhang K."/>
            <person name="Zhang X."/>
            <person name="Luo M.C."/>
            <person name="Dvorak J."/>
            <person name="Tong Y."/>
            <person name="Wang J."/>
            <person name="Yang H."/>
            <person name="Li Z."/>
            <person name="Wang D."/>
            <person name="Zhang A."/>
            <person name="Wang J."/>
        </authorList>
    </citation>
    <scope>NUCLEOTIDE SEQUENCE</scope>
    <source>
        <strain evidence="3">cv. G1812</strain>
    </source>
</reference>